<dbReference type="AlphaFoldDB" id="A0A2S7SYB5"/>
<keyword evidence="1" id="KW-0732">Signal</keyword>
<feature type="signal peptide" evidence="1">
    <location>
        <begin position="1"/>
        <end position="17"/>
    </location>
</feature>
<evidence type="ECO:0000313" key="2">
    <source>
        <dbReference type="EMBL" id="PQJ11909.1"/>
    </source>
</evidence>
<dbReference type="OrthoDB" id="1444189at2"/>
<dbReference type="Gene3D" id="2.180.10.10">
    <property type="entry name" value="RHS repeat-associated core"/>
    <property type="match status" value="1"/>
</dbReference>
<sequence>MKLFALYLLLSTTSLLSDTVSNSLHEQHLKGNIRCINHSSTNNNVKHNERYCFDKWGNEIAYYRYHGDSIVRYDTTTYTLALNGQRIEGKTVSSIKAESKNIIYRYDEKGRLKEKYIYTGTGLPNGLWQYKYDTANNRVLITNIGKGELPPSAITYDSDGKKISEENFGGYLNSYDYDKDGTLNVETLRCHEGDFVTRYFNIVLDDHKNWIK</sequence>
<evidence type="ECO:0000256" key="1">
    <source>
        <dbReference type="SAM" id="SignalP"/>
    </source>
</evidence>
<dbReference type="Proteomes" id="UP000239872">
    <property type="component" value="Unassembled WGS sequence"/>
</dbReference>
<dbReference type="RefSeq" id="WP_105038789.1">
    <property type="nucleotide sequence ID" value="NZ_PPSL01000002.1"/>
</dbReference>
<dbReference type="EMBL" id="PPSL01000002">
    <property type="protein sequence ID" value="PQJ11909.1"/>
    <property type="molecule type" value="Genomic_DNA"/>
</dbReference>
<evidence type="ECO:0008006" key="4">
    <source>
        <dbReference type="Google" id="ProtNLM"/>
    </source>
</evidence>
<dbReference type="SUPFAM" id="SSF63825">
    <property type="entry name" value="YWTD domain"/>
    <property type="match status" value="1"/>
</dbReference>
<proteinExistence type="predicted"/>
<feature type="chain" id="PRO_5015511369" description="Type IV secretion protein Rhs" evidence="1">
    <location>
        <begin position="18"/>
        <end position="212"/>
    </location>
</feature>
<organism evidence="2 3">
    <name type="scientific">Flavipsychrobacter stenotrophus</name>
    <dbReference type="NCBI Taxonomy" id="2077091"/>
    <lineage>
        <taxon>Bacteria</taxon>
        <taxon>Pseudomonadati</taxon>
        <taxon>Bacteroidota</taxon>
        <taxon>Chitinophagia</taxon>
        <taxon>Chitinophagales</taxon>
        <taxon>Chitinophagaceae</taxon>
        <taxon>Flavipsychrobacter</taxon>
    </lineage>
</organism>
<name>A0A2S7SYB5_9BACT</name>
<evidence type="ECO:0000313" key="3">
    <source>
        <dbReference type="Proteomes" id="UP000239872"/>
    </source>
</evidence>
<keyword evidence="3" id="KW-1185">Reference proteome</keyword>
<gene>
    <name evidence="2" type="ORF">CJD36_008940</name>
</gene>
<protein>
    <recommendedName>
        <fullName evidence="4">Type IV secretion protein Rhs</fullName>
    </recommendedName>
</protein>
<reference evidence="2 3" key="1">
    <citation type="submission" date="2018-01" db="EMBL/GenBank/DDBJ databases">
        <title>A novel member of the phylum Bacteroidetes isolated from glacier ice.</title>
        <authorList>
            <person name="Liu Q."/>
            <person name="Xin Y.-H."/>
        </authorList>
    </citation>
    <scope>NUCLEOTIDE SEQUENCE [LARGE SCALE GENOMIC DNA]</scope>
    <source>
        <strain evidence="2 3">RB1R16</strain>
    </source>
</reference>
<comment type="caution">
    <text evidence="2">The sequence shown here is derived from an EMBL/GenBank/DDBJ whole genome shotgun (WGS) entry which is preliminary data.</text>
</comment>
<accession>A0A2S7SYB5</accession>